<dbReference type="Proteomes" id="UP000807306">
    <property type="component" value="Unassembled WGS sequence"/>
</dbReference>
<sequence>DSMARHGAPRCASTSHVVIQHRIIEWMDSRQRTALVLWLSGPAASGKSALAQTIAEHFEAKKRLVGSFFFSCTGSSPSCANGNCLVPTLVYQLMQVFPETRAYIEKKIAQDPAIFSKSRRVQMQMLFCEPLQQFSVRRAMKQVLGKQARLIVIDGLDECSDTSIQCDILHIIAEVVTKRTIPLKFLITSRPKPHIEQTFIQSFTDPVVSHIELE</sequence>
<evidence type="ECO:0000259" key="2">
    <source>
        <dbReference type="Pfam" id="PF24883"/>
    </source>
</evidence>
<comment type="caution">
    <text evidence="3">The sequence shown here is derived from an EMBL/GenBank/DDBJ whole genome shotgun (WGS) entry which is preliminary data.</text>
</comment>
<dbReference type="Gene3D" id="3.40.50.300">
    <property type="entry name" value="P-loop containing nucleotide triphosphate hydrolases"/>
    <property type="match status" value="1"/>
</dbReference>
<feature type="non-terminal residue" evidence="3">
    <location>
        <position position="1"/>
    </location>
</feature>
<dbReference type="EMBL" id="MU157828">
    <property type="protein sequence ID" value="KAF9533548.1"/>
    <property type="molecule type" value="Genomic_DNA"/>
</dbReference>
<protein>
    <recommendedName>
        <fullName evidence="2">Nephrocystin 3-like N-terminal domain-containing protein</fullName>
    </recommendedName>
</protein>
<dbReference type="SUPFAM" id="SSF52540">
    <property type="entry name" value="P-loop containing nucleoside triphosphate hydrolases"/>
    <property type="match status" value="1"/>
</dbReference>
<evidence type="ECO:0000256" key="1">
    <source>
        <dbReference type="ARBA" id="ARBA00022737"/>
    </source>
</evidence>
<dbReference type="Pfam" id="PF24883">
    <property type="entry name" value="NPHP3_N"/>
    <property type="match status" value="1"/>
</dbReference>
<feature type="non-terminal residue" evidence="3">
    <location>
        <position position="214"/>
    </location>
</feature>
<dbReference type="OrthoDB" id="5967843at2759"/>
<accession>A0A9P6ERJ9</accession>
<gene>
    <name evidence="3" type="ORF">CPB83DRAFT_729128</name>
</gene>
<dbReference type="PANTHER" id="PTHR10039">
    <property type="entry name" value="AMELOGENIN"/>
    <property type="match status" value="1"/>
</dbReference>
<dbReference type="InterPro" id="IPR056884">
    <property type="entry name" value="NPHP3-like_N"/>
</dbReference>
<evidence type="ECO:0000313" key="4">
    <source>
        <dbReference type="Proteomes" id="UP000807306"/>
    </source>
</evidence>
<feature type="domain" description="Nephrocystin 3-like N-terminal" evidence="2">
    <location>
        <begin position="21"/>
        <end position="190"/>
    </location>
</feature>
<keyword evidence="1" id="KW-0677">Repeat</keyword>
<reference evidence="3" key="1">
    <citation type="submission" date="2020-11" db="EMBL/GenBank/DDBJ databases">
        <authorList>
            <consortium name="DOE Joint Genome Institute"/>
            <person name="Ahrendt S."/>
            <person name="Riley R."/>
            <person name="Andreopoulos W."/>
            <person name="Labutti K."/>
            <person name="Pangilinan J."/>
            <person name="Ruiz-Duenas F.J."/>
            <person name="Barrasa J.M."/>
            <person name="Sanchez-Garcia M."/>
            <person name="Camarero S."/>
            <person name="Miyauchi S."/>
            <person name="Serrano A."/>
            <person name="Linde D."/>
            <person name="Babiker R."/>
            <person name="Drula E."/>
            <person name="Ayuso-Fernandez I."/>
            <person name="Pacheco R."/>
            <person name="Padilla G."/>
            <person name="Ferreira P."/>
            <person name="Barriuso J."/>
            <person name="Kellner H."/>
            <person name="Castanera R."/>
            <person name="Alfaro M."/>
            <person name="Ramirez L."/>
            <person name="Pisabarro A.G."/>
            <person name="Kuo A."/>
            <person name="Tritt A."/>
            <person name="Lipzen A."/>
            <person name="He G."/>
            <person name="Yan M."/>
            <person name="Ng V."/>
            <person name="Cullen D."/>
            <person name="Martin F."/>
            <person name="Rosso M.-N."/>
            <person name="Henrissat B."/>
            <person name="Hibbett D."/>
            <person name="Martinez A.T."/>
            <person name="Grigoriev I.V."/>
        </authorList>
    </citation>
    <scope>NUCLEOTIDE SEQUENCE</scope>
    <source>
        <strain evidence="3">CBS 506.95</strain>
    </source>
</reference>
<dbReference type="AlphaFoldDB" id="A0A9P6ERJ9"/>
<keyword evidence="4" id="KW-1185">Reference proteome</keyword>
<name>A0A9P6ERJ9_9AGAR</name>
<proteinExistence type="predicted"/>
<evidence type="ECO:0000313" key="3">
    <source>
        <dbReference type="EMBL" id="KAF9533548.1"/>
    </source>
</evidence>
<dbReference type="InterPro" id="IPR027417">
    <property type="entry name" value="P-loop_NTPase"/>
</dbReference>
<organism evidence="3 4">
    <name type="scientific">Crepidotus variabilis</name>
    <dbReference type="NCBI Taxonomy" id="179855"/>
    <lineage>
        <taxon>Eukaryota</taxon>
        <taxon>Fungi</taxon>
        <taxon>Dikarya</taxon>
        <taxon>Basidiomycota</taxon>
        <taxon>Agaricomycotina</taxon>
        <taxon>Agaricomycetes</taxon>
        <taxon>Agaricomycetidae</taxon>
        <taxon>Agaricales</taxon>
        <taxon>Agaricineae</taxon>
        <taxon>Crepidotaceae</taxon>
        <taxon>Crepidotus</taxon>
    </lineage>
</organism>